<evidence type="ECO:0000313" key="8">
    <source>
        <dbReference type="EMBL" id="KAF6137364.1"/>
    </source>
</evidence>
<comment type="caution">
    <text evidence="8">The sequence shown here is derived from an EMBL/GenBank/DDBJ whole genome shotgun (WGS) entry which is preliminary data.</text>
</comment>
<dbReference type="EMBL" id="JACGCM010002659">
    <property type="protein sequence ID" value="KAF6137364.1"/>
    <property type="molecule type" value="Genomic_DNA"/>
</dbReference>
<protein>
    <submittedName>
        <fullName evidence="8">Uncharacterized protein</fullName>
    </submittedName>
</protein>
<evidence type="ECO:0000256" key="7">
    <source>
        <dbReference type="SAM" id="MobiDB-lite"/>
    </source>
</evidence>
<dbReference type="AlphaFoldDB" id="A0A7J7L482"/>
<organism evidence="8 9">
    <name type="scientific">Kingdonia uniflora</name>
    <dbReference type="NCBI Taxonomy" id="39325"/>
    <lineage>
        <taxon>Eukaryota</taxon>
        <taxon>Viridiplantae</taxon>
        <taxon>Streptophyta</taxon>
        <taxon>Embryophyta</taxon>
        <taxon>Tracheophyta</taxon>
        <taxon>Spermatophyta</taxon>
        <taxon>Magnoliopsida</taxon>
        <taxon>Ranunculales</taxon>
        <taxon>Circaeasteraceae</taxon>
        <taxon>Kingdonia</taxon>
    </lineage>
</organism>
<evidence type="ECO:0000256" key="5">
    <source>
        <dbReference type="ARBA" id="ARBA00022737"/>
    </source>
</evidence>
<accession>A0A7J7L482</accession>
<dbReference type="PANTHER" id="PTHR44111:SF1">
    <property type="entry name" value="ELONGATOR COMPLEX PROTEIN 2"/>
    <property type="match status" value="1"/>
</dbReference>
<evidence type="ECO:0000256" key="4">
    <source>
        <dbReference type="ARBA" id="ARBA00022574"/>
    </source>
</evidence>
<dbReference type="GO" id="GO:0005634">
    <property type="term" value="C:nucleus"/>
    <property type="evidence" value="ECO:0007669"/>
    <property type="project" value="UniProtKB-SubCell"/>
</dbReference>
<dbReference type="Proteomes" id="UP000541444">
    <property type="component" value="Unassembled WGS sequence"/>
</dbReference>
<reference evidence="8 9" key="1">
    <citation type="journal article" date="2020" name="IScience">
        <title>Genome Sequencing of the Endangered Kingdonia uniflora (Circaeasteraceae, Ranunculales) Reveals Potential Mechanisms of Evolutionary Specialization.</title>
        <authorList>
            <person name="Sun Y."/>
            <person name="Deng T."/>
            <person name="Zhang A."/>
            <person name="Moore M.J."/>
            <person name="Landis J.B."/>
            <person name="Lin N."/>
            <person name="Zhang H."/>
            <person name="Zhang X."/>
            <person name="Huang J."/>
            <person name="Zhang X."/>
            <person name="Sun H."/>
            <person name="Wang H."/>
        </authorList>
    </citation>
    <scope>NUCLEOTIDE SEQUENCE [LARGE SCALE GENOMIC DNA]</scope>
    <source>
        <strain evidence="8">TB1705</strain>
        <tissue evidence="8">Leaf</tissue>
    </source>
</reference>
<gene>
    <name evidence="8" type="ORF">GIB67_036401</name>
</gene>
<evidence type="ECO:0000313" key="9">
    <source>
        <dbReference type="Proteomes" id="UP000541444"/>
    </source>
</evidence>
<dbReference type="InterPro" id="IPR029047">
    <property type="entry name" value="HSP70_peptide-bd_sf"/>
</dbReference>
<feature type="region of interest" description="Disordered" evidence="7">
    <location>
        <begin position="165"/>
        <end position="214"/>
    </location>
</feature>
<evidence type="ECO:0000256" key="6">
    <source>
        <dbReference type="ARBA" id="ARBA00023242"/>
    </source>
</evidence>
<keyword evidence="9" id="KW-1185">Reference proteome</keyword>
<keyword evidence="5" id="KW-0677">Repeat</keyword>
<evidence type="ECO:0000256" key="3">
    <source>
        <dbReference type="ARBA" id="ARBA00022490"/>
    </source>
</evidence>
<name>A0A7J7L482_9MAGN</name>
<dbReference type="GO" id="GO:0002098">
    <property type="term" value="P:tRNA wobble uridine modification"/>
    <property type="evidence" value="ECO:0007669"/>
    <property type="project" value="InterPro"/>
</dbReference>
<dbReference type="OrthoDB" id="1291858at2759"/>
<keyword evidence="3" id="KW-0963">Cytoplasm</keyword>
<evidence type="ECO:0000256" key="1">
    <source>
        <dbReference type="ARBA" id="ARBA00004123"/>
    </source>
</evidence>
<feature type="compositionally biased region" description="Basic and acidic residues" evidence="7">
    <location>
        <begin position="169"/>
        <end position="183"/>
    </location>
</feature>
<comment type="subcellular location">
    <subcellularLocation>
        <location evidence="2">Cytoplasm</location>
    </subcellularLocation>
    <subcellularLocation>
        <location evidence="1">Nucleus</location>
    </subcellularLocation>
</comment>
<keyword evidence="6" id="KW-0539">Nucleus</keyword>
<dbReference type="GO" id="GO:0033588">
    <property type="term" value="C:elongator holoenzyme complex"/>
    <property type="evidence" value="ECO:0007669"/>
    <property type="project" value="InterPro"/>
</dbReference>
<sequence length="214" mass="22938">MSHGDDELEVENVFIGAGCNRVVNNVSWGASGLVAFGAQNAVAICCPNKAQILATLPGHKASVNCTRWIPTTKDIFKGCEGWKSLKFREEFSALIGKNITNISGTFTVDVKFFDVSELQASPKICTCTIGPFQSIKADRAKLKLKVHLNLHGVVSVDSAVLLEEETEVPVEKEPTKETAKMDTDAPLNDESYGTAESGSTMQDASGVDNGDPES</sequence>
<dbReference type="InterPro" id="IPR037289">
    <property type="entry name" value="Elp2"/>
</dbReference>
<feature type="compositionally biased region" description="Polar residues" evidence="7">
    <location>
        <begin position="194"/>
        <end position="203"/>
    </location>
</feature>
<dbReference type="GO" id="GO:0005737">
    <property type="term" value="C:cytoplasm"/>
    <property type="evidence" value="ECO:0007669"/>
    <property type="project" value="UniProtKB-SubCell"/>
</dbReference>
<proteinExistence type="predicted"/>
<dbReference type="PANTHER" id="PTHR44111">
    <property type="entry name" value="ELONGATOR COMPLEX PROTEIN 2"/>
    <property type="match status" value="1"/>
</dbReference>
<keyword evidence="4" id="KW-0853">WD repeat</keyword>
<evidence type="ECO:0000256" key="2">
    <source>
        <dbReference type="ARBA" id="ARBA00004496"/>
    </source>
</evidence>
<dbReference type="Gene3D" id="2.60.34.10">
    <property type="entry name" value="Substrate Binding Domain Of DNAk, Chain A, domain 1"/>
    <property type="match status" value="1"/>
</dbReference>